<dbReference type="GO" id="GO:0003755">
    <property type="term" value="F:peptidyl-prolyl cis-trans isomerase activity"/>
    <property type="evidence" value="ECO:0007669"/>
    <property type="project" value="UniProtKB-UniRule"/>
</dbReference>
<evidence type="ECO:0000256" key="2">
    <source>
        <dbReference type="ARBA" id="ARBA00023110"/>
    </source>
</evidence>
<comment type="catalytic activity">
    <reaction evidence="4">
        <text>[protein]-peptidylproline (omega=180) = [protein]-peptidylproline (omega=0)</text>
        <dbReference type="Rhea" id="RHEA:16237"/>
        <dbReference type="Rhea" id="RHEA-COMP:10747"/>
        <dbReference type="Rhea" id="RHEA-COMP:10748"/>
        <dbReference type="ChEBI" id="CHEBI:83833"/>
        <dbReference type="ChEBI" id="CHEBI:83834"/>
        <dbReference type="EC" id="5.2.1.8"/>
    </reaction>
</comment>
<dbReference type="Gene3D" id="2.40.100.10">
    <property type="entry name" value="Cyclophilin-like"/>
    <property type="match status" value="1"/>
</dbReference>
<keyword evidence="3 4" id="KW-0413">Isomerase</keyword>
<dbReference type="PANTHER" id="PTHR11071">
    <property type="entry name" value="PEPTIDYL-PROLYL CIS-TRANS ISOMERASE"/>
    <property type="match status" value="1"/>
</dbReference>
<comment type="function">
    <text evidence="4">PPIases accelerate the folding of proteins. It catalyzes the cis-trans isomerization of proline imidic peptide bonds in oligopeptides.</text>
</comment>
<dbReference type="Proteomes" id="UP000631114">
    <property type="component" value="Unassembled WGS sequence"/>
</dbReference>
<dbReference type="Pfam" id="PF00160">
    <property type="entry name" value="Pro_isomerase"/>
    <property type="match status" value="1"/>
</dbReference>
<reference evidence="6 7" key="1">
    <citation type="submission" date="2020-10" db="EMBL/GenBank/DDBJ databases">
        <title>The Coptis chinensis genome and diversification of protoberbering-type alkaloids.</title>
        <authorList>
            <person name="Wang B."/>
            <person name="Shu S."/>
            <person name="Song C."/>
            <person name="Liu Y."/>
        </authorList>
    </citation>
    <scope>NUCLEOTIDE SEQUENCE [LARGE SCALE GENOMIC DNA]</scope>
    <source>
        <strain evidence="6">HL-2020</strain>
        <tissue evidence="6">Leaf</tissue>
    </source>
</reference>
<dbReference type="PROSITE" id="PS00170">
    <property type="entry name" value="CSA_PPIASE_1"/>
    <property type="match status" value="1"/>
</dbReference>
<proteinExistence type="inferred from homology"/>
<evidence type="ECO:0000256" key="3">
    <source>
        <dbReference type="ARBA" id="ARBA00023235"/>
    </source>
</evidence>
<protein>
    <recommendedName>
        <fullName evidence="4">Peptidyl-prolyl cis-trans isomerase</fullName>
        <shortName evidence="4">PPIase</shortName>
        <ecNumber evidence="4">5.2.1.8</ecNumber>
    </recommendedName>
</protein>
<dbReference type="AlphaFoldDB" id="A0A835LUB0"/>
<evidence type="ECO:0000313" key="7">
    <source>
        <dbReference type="Proteomes" id="UP000631114"/>
    </source>
</evidence>
<dbReference type="InterPro" id="IPR020892">
    <property type="entry name" value="Cyclophilin-type_PPIase_CS"/>
</dbReference>
<evidence type="ECO:0000313" key="6">
    <source>
        <dbReference type="EMBL" id="KAF9605197.1"/>
    </source>
</evidence>
<feature type="domain" description="PPIase cyclophilin-type" evidence="5">
    <location>
        <begin position="100"/>
        <end position="256"/>
    </location>
</feature>
<sequence length="299" mass="32740">MATSLTPLANIITSRRSSSISQLKLKKNSSSPNSTKLQKCPLTLSSSGSFFSRFVPASSSQRRTGFFTSTRAAAAAEDVQVQSKVTNKVYFDISIGNPTGKFVGRIVIGLFADDVPQTAENFRALCTGEKGFGYQGSSFHRVIKDFMIQGGDFDKGNQVTPGRALSLSSYSLTGRRLWNHVHRKWWDGYEVSTGSSVWKHVTIGDMFSVGPPDGGREWIKAIADLVGVEKFPCLSGTIGYILRFLGKMCIPALSALLCRHIIVCRDFTGGHLGLRNSIELFLVNQSKLPSVMECTPWLP</sequence>
<dbReference type="InterPro" id="IPR029000">
    <property type="entry name" value="Cyclophilin-like_dom_sf"/>
</dbReference>
<evidence type="ECO:0000256" key="1">
    <source>
        <dbReference type="ARBA" id="ARBA00007365"/>
    </source>
</evidence>
<dbReference type="OrthoDB" id="689163at2759"/>
<comment type="similarity">
    <text evidence="1 4">Belongs to the cyclophilin-type PPIase family.</text>
</comment>
<keyword evidence="7" id="KW-1185">Reference proteome</keyword>
<dbReference type="GO" id="GO:0005737">
    <property type="term" value="C:cytoplasm"/>
    <property type="evidence" value="ECO:0007669"/>
    <property type="project" value="TreeGrafter"/>
</dbReference>
<dbReference type="EC" id="5.2.1.8" evidence="4"/>
<keyword evidence="2 4" id="KW-0697">Rotamase</keyword>
<comment type="caution">
    <text evidence="6">The sequence shown here is derived from an EMBL/GenBank/DDBJ whole genome shotgun (WGS) entry which is preliminary data.</text>
</comment>
<dbReference type="PROSITE" id="PS50072">
    <property type="entry name" value="CSA_PPIASE_2"/>
    <property type="match status" value="1"/>
</dbReference>
<dbReference type="PRINTS" id="PR00153">
    <property type="entry name" value="CSAPPISMRASE"/>
</dbReference>
<organism evidence="6 7">
    <name type="scientific">Coptis chinensis</name>
    <dbReference type="NCBI Taxonomy" id="261450"/>
    <lineage>
        <taxon>Eukaryota</taxon>
        <taxon>Viridiplantae</taxon>
        <taxon>Streptophyta</taxon>
        <taxon>Embryophyta</taxon>
        <taxon>Tracheophyta</taxon>
        <taxon>Spermatophyta</taxon>
        <taxon>Magnoliopsida</taxon>
        <taxon>Ranunculales</taxon>
        <taxon>Ranunculaceae</taxon>
        <taxon>Coptidoideae</taxon>
        <taxon>Coptis</taxon>
    </lineage>
</organism>
<dbReference type="GO" id="GO:0016018">
    <property type="term" value="F:cyclosporin A binding"/>
    <property type="evidence" value="ECO:0007669"/>
    <property type="project" value="TreeGrafter"/>
</dbReference>
<dbReference type="GO" id="GO:0006457">
    <property type="term" value="P:protein folding"/>
    <property type="evidence" value="ECO:0007669"/>
    <property type="project" value="InterPro"/>
</dbReference>
<dbReference type="PANTHER" id="PTHR11071:SF561">
    <property type="entry name" value="PEPTIDYL-PROLYL CIS-TRANS ISOMERASE D-RELATED"/>
    <property type="match status" value="1"/>
</dbReference>
<accession>A0A835LUB0</accession>
<dbReference type="InterPro" id="IPR002130">
    <property type="entry name" value="Cyclophilin-type_PPIase_dom"/>
</dbReference>
<evidence type="ECO:0000259" key="5">
    <source>
        <dbReference type="PROSITE" id="PS50072"/>
    </source>
</evidence>
<name>A0A835LUB0_9MAGN</name>
<evidence type="ECO:0000256" key="4">
    <source>
        <dbReference type="RuleBase" id="RU363019"/>
    </source>
</evidence>
<dbReference type="EMBL" id="JADFTS010000005">
    <property type="protein sequence ID" value="KAF9605197.1"/>
    <property type="molecule type" value="Genomic_DNA"/>
</dbReference>
<dbReference type="SUPFAM" id="SSF50891">
    <property type="entry name" value="Cyclophilin-like"/>
    <property type="match status" value="1"/>
</dbReference>
<gene>
    <name evidence="6" type="ORF">IFM89_014310</name>
</gene>